<feature type="region of interest" description="Disordered" evidence="1">
    <location>
        <begin position="529"/>
        <end position="558"/>
    </location>
</feature>
<keyword evidence="4" id="KW-1185">Reference proteome</keyword>
<reference evidence="3" key="1">
    <citation type="submission" date="2019-03" db="EMBL/GenBank/DDBJ databases">
        <title>WGS assembly of Setaria viridis.</title>
        <authorList>
            <person name="Huang P."/>
            <person name="Jenkins J."/>
            <person name="Grimwood J."/>
            <person name="Barry K."/>
            <person name="Healey A."/>
            <person name="Mamidi S."/>
            <person name="Sreedasyam A."/>
            <person name="Shu S."/>
            <person name="Feldman M."/>
            <person name="Wu J."/>
            <person name="Yu Y."/>
            <person name="Chen C."/>
            <person name="Johnson J."/>
            <person name="Rokhsar D."/>
            <person name="Baxter I."/>
            <person name="Schmutz J."/>
            <person name="Brutnell T."/>
            <person name="Kellogg E."/>
        </authorList>
    </citation>
    <scope>NUCLEOTIDE SEQUENCE [LARGE SCALE GENOMIC DNA]</scope>
</reference>
<feature type="domain" description="DUF1618" evidence="2">
    <location>
        <begin position="212"/>
        <end position="388"/>
    </location>
</feature>
<dbReference type="Gramene" id="TKV97941">
    <property type="protein sequence ID" value="TKV97941"/>
    <property type="gene ID" value="SEVIR_9G526900v2"/>
</dbReference>
<sequence length="788" mass="87654">MESGSMVDSVSFNPSGDANNASPWPSSILLAQEAYVVISRNDTTASAKSRADHTVEVTFWVADPPAVSFYTFHCSKPPVSDCEDADLEVQPHVVGAQGPFILLRTRFASGDDEDEYFIYKGDPESPSLESIPLPDDDRLRGVSEFGIVPRGDGGHYLLVALCYTAKYLDYRLHIFSSEDRTWRTKELLNPCPGVHTIIPAKVFMLQDGMLCWVDFAQGLLMCDVLQEPLHAHYIPLPEFLPENRPKGKQYVSGASARRFRDVACVDGMIKFIEMEHRVITEEIIDVPTEKPFNPRDKDVLYDSDLIMLSKRKDVDIKPKILRSVNGWSAMTWTREVGSNCWLKGCAVDVDDILVDHSVRLASYSPWSLKFKNNLAYPTLSTDANDLVYLQSSMILRNPNRLARVVAVDLAEKTLKVKALVGYPFGRRYDPSEQIFHPCALSNYLKRTKGIKLSESEITLGSSSNEPNNTAVCVGEPDSYESENKHLSECEITQLGKSSNEPNNTAVCVGEPDSYESENKCLSECEITQLGSSSNEPNNTAVCVGEPDSYESENKRPRLSAEKVNHAHNGAQSLVQNVLSSEVHPDQNNMLPQHFNRWEGPGYCGNCGYWGYPSWPHRSNSVPPQCFNKWGEPFNPVYAPSAPGLNMHSYSNYQSLWQQPSLSEQQTAPSRAFGAYEAPRPCFKGWSGASYHGNSQCFNMYAPSAPGLNMHSYSTYQLLWQQPSLSEQQTAPSRAFGSYEAPRPCFTDWSGASYHGNLQQFPAGISYSYGACSDNATTISSDSSFPLLS</sequence>
<feature type="compositionally biased region" description="Polar residues" evidence="1">
    <location>
        <begin position="529"/>
        <end position="540"/>
    </location>
</feature>
<gene>
    <name evidence="3" type="ORF">SEVIR_9G526900v2</name>
</gene>
<name>A0A4U6T9I8_SETVI</name>
<dbReference type="Pfam" id="PF07762">
    <property type="entry name" value="DUF1618"/>
    <property type="match status" value="1"/>
</dbReference>
<proteinExistence type="predicted"/>
<evidence type="ECO:0000259" key="2">
    <source>
        <dbReference type="Pfam" id="PF07762"/>
    </source>
</evidence>
<dbReference type="PANTHER" id="PTHR33074">
    <property type="entry name" value="EXPRESSED PROTEIN-RELATED"/>
    <property type="match status" value="1"/>
</dbReference>
<evidence type="ECO:0000313" key="3">
    <source>
        <dbReference type="EMBL" id="TKV97941.1"/>
    </source>
</evidence>
<dbReference type="InterPro" id="IPR011676">
    <property type="entry name" value="DUF1618"/>
</dbReference>
<dbReference type="EMBL" id="CM016560">
    <property type="protein sequence ID" value="TKV97941.1"/>
    <property type="molecule type" value="Genomic_DNA"/>
</dbReference>
<dbReference type="AlphaFoldDB" id="A0A4U6T9I8"/>
<protein>
    <recommendedName>
        <fullName evidence="2">DUF1618 domain-containing protein</fullName>
    </recommendedName>
</protein>
<evidence type="ECO:0000256" key="1">
    <source>
        <dbReference type="SAM" id="MobiDB-lite"/>
    </source>
</evidence>
<dbReference type="OMA" id="EVYVYTS"/>
<accession>A0A4U6T9I8</accession>
<evidence type="ECO:0000313" key="4">
    <source>
        <dbReference type="Proteomes" id="UP000298652"/>
    </source>
</evidence>
<dbReference type="Proteomes" id="UP000298652">
    <property type="component" value="Chromosome 9"/>
</dbReference>
<organism evidence="3 4">
    <name type="scientific">Setaria viridis</name>
    <name type="common">Green bristlegrass</name>
    <name type="synonym">Setaria italica subsp. viridis</name>
    <dbReference type="NCBI Taxonomy" id="4556"/>
    <lineage>
        <taxon>Eukaryota</taxon>
        <taxon>Viridiplantae</taxon>
        <taxon>Streptophyta</taxon>
        <taxon>Embryophyta</taxon>
        <taxon>Tracheophyta</taxon>
        <taxon>Spermatophyta</taxon>
        <taxon>Magnoliopsida</taxon>
        <taxon>Liliopsida</taxon>
        <taxon>Poales</taxon>
        <taxon>Poaceae</taxon>
        <taxon>PACMAD clade</taxon>
        <taxon>Panicoideae</taxon>
        <taxon>Panicodae</taxon>
        <taxon>Paniceae</taxon>
        <taxon>Cenchrinae</taxon>
        <taxon>Setaria</taxon>
    </lineage>
</organism>
<dbReference type="PANTHER" id="PTHR33074:SF60">
    <property type="entry name" value="DUF1618 DOMAIN-CONTAINING PROTEIN"/>
    <property type="match status" value="1"/>
</dbReference>